<dbReference type="PANTHER" id="PTHR30177:SF30">
    <property type="entry name" value="GLYCINE BETAINE UPTAKE SYSTEM PERMEASE PROTEIN YEHY"/>
    <property type="match status" value="1"/>
</dbReference>
<dbReference type="Gene3D" id="1.10.3720.10">
    <property type="entry name" value="MetI-like"/>
    <property type="match status" value="1"/>
</dbReference>
<keyword evidence="3 6" id="KW-0812">Transmembrane</keyword>
<feature type="transmembrane region" description="Helical" evidence="6">
    <location>
        <begin position="138"/>
        <end position="156"/>
    </location>
</feature>
<name>A0A7W6FUD7_9HYPH</name>
<dbReference type="InterPro" id="IPR035906">
    <property type="entry name" value="MetI-like_sf"/>
</dbReference>
<keyword evidence="5 6" id="KW-0472">Membrane</keyword>
<evidence type="ECO:0000313" key="9">
    <source>
        <dbReference type="EMBL" id="MBB3935685.1"/>
    </source>
</evidence>
<dbReference type="GO" id="GO:0055085">
    <property type="term" value="P:transmembrane transport"/>
    <property type="evidence" value="ECO:0007669"/>
    <property type="project" value="InterPro"/>
</dbReference>
<dbReference type="SUPFAM" id="SSF161098">
    <property type="entry name" value="MetI-like"/>
    <property type="match status" value="1"/>
</dbReference>
<sequence>MSALLLPTPPAEANEPMLRSDTDMVQSRKTALRLDKIGLPSALLLFGALAFLPFATAKANRIVPGVANSFTASLPSGTGAVLLAILVALAALGAVRLGPTLRVGVALAGLVTLLLAIGIAPGVLAAPENPYARVSPASGFWTALCAFALLFTDALTRLRPGPVLRLVLLAAILFVIGALLATGHFDGLSVMREYAVRAGTFWSEGARHLALAFGSMAVSVALGVPFAVLAWRMEALRAPALAVLNVVQTVPSIALFGLLIVPLGWVALHVPGASALGIRGIGAAPALVALVFYSLLPVVANTLAGLAAVPDAARDAATGLGMTRRQRLLGVELPLALPVILAGIRIVLVQNIGLATVAALIGGGGFGVFVFQGLGQNATDLVLLGALPTVALAFASATVLDAAIDFASISPKGTAP</sequence>
<evidence type="ECO:0000256" key="6">
    <source>
        <dbReference type="RuleBase" id="RU363032"/>
    </source>
</evidence>
<reference evidence="9 10" key="1">
    <citation type="submission" date="2020-08" db="EMBL/GenBank/DDBJ databases">
        <title>Genomic Encyclopedia of Type Strains, Phase IV (KMG-IV): sequencing the most valuable type-strain genomes for metagenomic binning, comparative biology and taxonomic classification.</title>
        <authorList>
            <person name="Goeker M."/>
        </authorList>
    </citation>
    <scope>NUCLEOTIDE SEQUENCE [LARGE SCALE GENOMIC DNA]</scope>
    <source>
        <strain evidence="9 10">DSM 25024</strain>
    </source>
</reference>
<dbReference type="EMBL" id="JACIDO010000003">
    <property type="protein sequence ID" value="MBB3935685.1"/>
    <property type="molecule type" value="Genomic_DNA"/>
</dbReference>
<evidence type="ECO:0000256" key="2">
    <source>
        <dbReference type="ARBA" id="ARBA00022448"/>
    </source>
</evidence>
<feature type="transmembrane region" description="Helical" evidence="6">
    <location>
        <begin position="243"/>
        <end position="266"/>
    </location>
</feature>
<evidence type="ECO:0000256" key="1">
    <source>
        <dbReference type="ARBA" id="ARBA00004651"/>
    </source>
</evidence>
<feature type="domain" description="ABC transmembrane type-1" evidence="8">
    <location>
        <begin position="205"/>
        <end position="400"/>
    </location>
</feature>
<feature type="transmembrane region" description="Helical" evidence="6">
    <location>
        <begin position="329"/>
        <end position="348"/>
    </location>
</feature>
<dbReference type="InterPro" id="IPR051204">
    <property type="entry name" value="ABC_transp_perm/SBD"/>
</dbReference>
<comment type="caution">
    <text evidence="9">The sequence shown here is derived from an EMBL/GenBank/DDBJ whole genome shotgun (WGS) entry which is preliminary data.</text>
</comment>
<dbReference type="InterPro" id="IPR000515">
    <property type="entry name" value="MetI-like"/>
</dbReference>
<feature type="transmembrane region" description="Helical" evidence="6">
    <location>
        <begin position="163"/>
        <end position="185"/>
    </location>
</feature>
<evidence type="ECO:0000313" key="10">
    <source>
        <dbReference type="Proteomes" id="UP000531216"/>
    </source>
</evidence>
<feature type="transmembrane region" description="Helical" evidence="6">
    <location>
        <begin position="381"/>
        <end position="404"/>
    </location>
</feature>
<evidence type="ECO:0000259" key="8">
    <source>
        <dbReference type="PROSITE" id="PS50928"/>
    </source>
</evidence>
<evidence type="ECO:0000256" key="5">
    <source>
        <dbReference type="ARBA" id="ARBA00023136"/>
    </source>
</evidence>
<gene>
    <name evidence="9" type="ORF">GGR05_001829</name>
</gene>
<dbReference type="GO" id="GO:0031460">
    <property type="term" value="P:glycine betaine transport"/>
    <property type="evidence" value="ECO:0007669"/>
    <property type="project" value="TreeGrafter"/>
</dbReference>
<feature type="transmembrane region" description="Helical" evidence="6">
    <location>
        <begin position="105"/>
        <end position="126"/>
    </location>
</feature>
<comment type="similarity">
    <text evidence="6">Belongs to the binding-protein-dependent transport system permease family.</text>
</comment>
<feature type="region of interest" description="Disordered" evidence="7">
    <location>
        <begin position="1"/>
        <end position="20"/>
    </location>
</feature>
<dbReference type="CDD" id="cd06261">
    <property type="entry name" value="TM_PBP2"/>
    <property type="match status" value="1"/>
</dbReference>
<dbReference type="PANTHER" id="PTHR30177">
    <property type="entry name" value="GLYCINE BETAINE/L-PROLINE TRANSPORT SYSTEM PERMEASE PROTEIN PROW"/>
    <property type="match status" value="1"/>
</dbReference>
<evidence type="ECO:0000256" key="7">
    <source>
        <dbReference type="SAM" id="MobiDB-lite"/>
    </source>
</evidence>
<dbReference type="AlphaFoldDB" id="A0A7W6FUD7"/>
<keyword evidence="10" id="KW-1185">Reference proteome</keyword>
<proteinExistence type="inferred from homology"/>
<evidence type="ECO:0000256" key="3">
    <source>
        <dbReference type="ARBA" id="ARBA00022692"/>
    </source>
</evidence>
<accession>A0A7W6FUD7</accession>
<feature type="transmembrane region" description="Helical" evidence="6">
    <location>
        <begin position="354"/>
        <end position="374"/>
    </location>
</feature>
<dbReference type="GO" id="GO:0005886">
    <property type="term" value="C:plasma membrane"/>
    <property type="evidence" value="ECO:0007669"/>
    <property type="project" value="UniProtKB-SubCell"/>
</dbReference>
<dbReference type="Proteomes" id="UP000531216">
    <property type="component" value="Unassembled WGS sequence"/>
</dbReference>
<comment type="subcellular location">
    <subcellularLocation>
        <location evidence="1 6">Cell membrane</location>
        <topology evidence="1 6">Multi-pass membrane protein</topology>
    </subcellularLocation>
</comment>
<organism evidence="9 10">
    <name type="scientific">Aureimonas phyllosphaerae</name>
    <dbReference type="NCBI Taxonomy" id="1166078"/>
    <lineage>
        <taxon>Bacteria</taxon>
        <taxon>Pseudomonadati</taxon>
        <taxon>Pseudomonadota</taxon>
        <taxon>Alphaproteobacteria</taxon>
        <taxon>Hyphomicrobiales</taxon>
        <taxon>Aurantimonadaceae</taxon>
        <taxon>Aureimonas</taxon>
    </lineage>
</organism>
<dbReference type="PROSITE" id="PS50928">
    <property type="entry name" value="ABC_TM1"/>
    <property type="match status" value="1"/>
</dbReference>
<dbReference type="Pfam" id="PF00528">
    <property type="entry name" value="BPD_transp_1"/>
    <property type="match status" value="1"/>
</dbReference>
<keyword evidence="2 6" id="KW-0813">Transport</keyword>
<keyword evidence="4 6" id="KW-1133">Transmembrane helix</keyword>
<feature type="transmembrane region" description="Helical" evidence="6">
    <location>
        <begin position="77"/>
        <end position="98"/>
    </location>
</feature>
<protein>
    <submittedName>
        <fullName evidence="9">Osmoprotectant transport system permease protein</fullName>
    </submittedName>
</protein>
<feature type="transmembrane region" description="Helical" evidence="6">
    <location>
        <begin position="205"/>
        <end position="231"/>
    </location>
</feature>
<evidence type="ECO:0000256" key="4">
    <source>
        <dbReference type="ARBA" id="ARBA00022989"/>
    </source>
</evidence>
<feature type="transmembrane region" description="Helical" evidence="6">
    <location>
        <begin position="37"/>
        <end position="57"/>
    </location>
</feature>
<feature type="transmembrane region" description="Helical" evidence="6">
    <location>
        <begin position="286"/>
        <end position="309"/>
    </location>
</feature>